<sequence>DAVSQWGTPESVSEIRSFLGLTGYYRRFIEGFSKLALPLTQLTRKDQDFVWNGNCEKSFQELKWGLTTAPVLILPDAKESFVVYCDASKMGLGGVLMQKGQVVAYTLRQLKIHERNYPTHDLELAAVVFALK</sequence>
<name>A0A392RLX3_9FABA</name>
<dbReference type="Gene3D" id="3.30.70.270">
    <property type="match status" value="1"/>
</dbReference>
<evidence type="ECO:0000259" key="1">
    <source>
        <dbReference type="Pfam" id="PF17919"/>
    </source>
</evidence>
<dbReference type="SUPFAM" id="SSF56672">
    <property type="entry name" value="DNA/RNA polymerases"/>
    <property type="match status" value="1"/>
</dbReference>
<evidence type="ECO:0000313" key="2">
    <source>
        <dbReference type="EMBL" id="MCI36536.1"/>
    </source>
</evidence>
<dbReference type="FunFam" id="3.30.70.270:FF:000020">
    <property type="entry name" value="Transposon Tf2-6 polyprotein-like Protein"/>
    <property type="match status" value="1"/>
</dbReference>
<feature type="non-terminal residue" evidence="2">
    <location>
        <position position="1"/>
    </location>
</feature>
<dbReference type="PANTHER" id="PTHR34072">
    <property type="entry name" value="ENZYMATIC POLYPROTEIN-RELATED"/>
    <property type="match status" value="1"/>
</dbReference>
<feature type="domain" description="Reverse transcriptase/retrotransposon-derived protein RNase H-like" evidence="1">
    <location>
        <begin position="51"/>
        <end position="132"/>
    </location>
</feature>
<dbReference type="InterPro" id="IPR043502">
    <property type="entry name" value="DNA/RNA_pol_sf"/>
</dbReference>
<organism evidence="2 3">
    <name type="scientific">Trifolium medium</name>
    <dbReference type="NCBI Taxonomy" id="97028"/>
    <lineage>
        <taxon>Eukaryota</taxon>
        <taxon>Viridiplantae</taxon>
        <taxon>Streptophyta</taxon>
        <taxon>Embryophyta</taxon>
        <taxon>Tracheophyta</taxon>
        <taxon>Spermatophyta</taxon>
        <taxon>Magnoliopsida</taxon>
        <taxon>eudicotyledons</taxon>
        <taxon>Gunneridae</taxon>
        <taxon>Pentapetalae</taxon>
        <taxon>rosids</taxon>
        <taxon>fabids</taxon>
        <taxon>Fabales</taxon>
        <taxon>Fabaceae</taxon>
        <taxon>Papilionoideae</taxon>
        <taxon>50 kb inversion clade</taxon>
        <taxon>NPAAA clade</taxon>
        <taxon>Hologalegina</taxon>
        <taxon>IRL clade</taxon>
        <taxon>Trifolieae</taxon>
        <taxon>Trifolium</taxon>
    </lineage>
</organism>
<dbReference type="InterPro" id="IPR043128">
    <property type="entry name" value="Rev_trsase/Diguanyl_cyclase"/>
</dbReference>
<evidence type="ECO:0000313" key="3">
    <source>
        <dbReference type="Proteomes" id="UP000265520"/>
    </source>
</evidence>
<keyword evidence="3" id="KW-1185">Reference proteome</keyword>
<feature type="non-terminal residue" evidence="2">
    <location>
        <position position="132"/>
    </location>
</feature>
<proteinExistence type="predicted"/>
<accession>A0A392RLX3</accession>
<dbReference type="AlphaFoldDB" id="A0A392RLX3"/>
<dbReference type="EMBL" id="LXQA010234705">
    <property type="protein sequence ID" value="MCI36536.1"/>
    <property type="molecule type" value="Genomic_DNA"/>
</dbReference>
<dbReference type="PANTHER" id="PTHR34072:SF52">
    <property type="entry name" value="RIBONUCLEASE H"/>
    <property type="match status" value="1"/>
</dbReference>
<protein>
    <submittedName>
        <fullName evidence="2">Retrotransposon protein</fullName>
    </submittedName>
</protein>
<comment type="caution">
    <text evidence="2">The sequence shown here is derived from an EMBL/GenBank/DDBJ whole genome shotgun (WGS) entry which is preliminary data.</text>
</comment>
<dbReference type="Pfam" id="PF17919">
    <property type="entry name" value="RT_RNaseH_2"/>
    <property type="match status" value="1"/>
</dbReference>
<reference evidence="2 3" key="1">
    <citation type="journal article" date="2018" name="Front. Plant Sci.">
        <title>Red Clover (Trifolium pratense) and Zigzag Clover (T. medium) - A Picture of Genomic Similarities and Differences.</title>
        <authorList>
            <person name="Dluhosova J."/>
            <person name="Istvanek J."/>
            <person name="Nedelnik J."/>
            <person name="Repkova J."/>
        </authorList>
    </citation>
    <scope>NUCLEOTIDE SEQUENCE [LARGE SCALE GENOMIC DNA]</scope>
    <source>
        <strain evidence="3">cv. 10/8</strain>
        <tissue evidence="2">Leaf</tissue>
    </source>
</reference>
<dbReference type="Proteomes" id="UP000265520">
    <property type="component" value="Unassembled WGS sequence"/>
</dbReference>
<dbReference type="InterPro" id="IPR041577">
    <property type="entry name" value="RT_RNaseH_2"/>
</dbReference>